<dbReference type="Proteomes" id="UP000026962">
    <property type="component" value="Chromosome 8"/>
</dbReference>
<dbReference type="Gramene" id="OPUNC08G11620.2">
    <property type="protein sequence ID" value="OPUNC08G11620.2"/>
    <property type="gene ID" value="OPUNC08G11620"/>
</dbReference>
<organism evidence="1">
    <name type="scientific">Oryza punctata</name>
    <name type="common">Red rice</name>
    <dbReference type="NCBI Taxonomy" id="4537"/>
    <lineage>
        <taxon>Eukaryota</taxon>
        <taxon>Viridiplantae</taxon>
        <taxon>Streptophyta</taxon>
        <taxon>Embryophyta</taxon>
        <taxon>Tracheophyta</taxon>
        <taxon>Spermatophyta</taxon>
        <taxon>Magnoliopsida</taxon>
        <taxon>Liliopsida</taxon>
        <taxon>Poales</taxon>
        <taxon>Poaceae</taxon>
        <taxon>BOP clade</taxon>
        <taxon>Oryzoideae</taxon>
        <taxon>Oryzeae</taxon>
        <taxon>Oryzinae</taxon>
        <taxon>Oryza</taxon>
    </lineage>
</organism>
<sequence>MTRGADPAASPMVTTVMVGRVLTQLPASTAAAELPTMASRATFCSSCSERGAWWAPTQLCCTSWSPGRSLFFYIRWRRCLYSTWPCN</sequence>
<proteinExistence type="predicted"/>
<name>A0A0E0LUD0_ORYPU</name>
<dbReference type="EnsemblPlants" id="OPUNC08G11620.2">
    <property type="protein sequence ID" value="OPUNC08G11620.2"/>
    <property type="gene ID" value="OPUNC08G11620"/>
</dbReference>
<reference evidence="1" key="1">
    <citation type="submission" date="2015-04" db="UniProtKB">
        <authorList>
            <consortium name="EnsemblPlants"/>
        </authorList>
    </citation>
    <scope>IDENTIFICATION</scope>
</reference>
<reference evidence="1" key="2">
    <citation type="submission" date="2018-05" db="EMBL/GenBank/DDBJ databases">
        <title>OpunRS2 (Oryza punctata Reference Sequence Version 2).</title>
        <authorList>
            <person name="Zhang J."/>
            <person name="Kudrna D."/>
            <person name="Lee S."/>
            <person name="Talag J."/>
            <person name="Welchert J."/>
            <person name="Wing R.A."/>
        </authorList>
    </citation>
    <scope>NUCLEOTIDE SEQUENCE [LARGE SCALE GENOMIC DNA]</scope>
</reference>
<protein>
    <submittedName>
        <fullName evidence="1">Uncharacterized protein</fullName>
    </submittedName>
</protein>
<evidence type="ECO:0000313" key="2">
    <source>
        <dbReference type="Proteomes" id="UP000026962"/>
    </source>
</evidence>
<accession>A0A0E0LUD0</accession>
<evidence type="ECO:0000313" key="1">
    <source>
        <dbReference type="EnsemblPlants" id="OPUNC08G11620.2"/>
    </source>
</evidence>
<dbReference type="HOGENOM" id="CLU_2695184_0_0_1"/>
<dbReference type="AlphaFoldDB" id="A0A0E0LUD0"/>
<keyword evidence="2" id="KW-1185">Reference proteome</keyword>